<dbReference type="GO" id="GO:0005634">
    <property type="term" value="C:nucleus"/>
    <property type="evidence" value="ECO:0007669"/>
    <property type="project" value="TreeGrafter"/>
</dbReference>
<dbReference type="InterPro" id="IPR036322">
    <property type="entry name" value="WD40_repeat_dom_sf"/>
</dbReference>
<proteinExistence type="inferred from homology"/>
<feature type="region of interest" description="Disordered" evidence="7">
    <location>
        <begin position="35"/>
        <end position="116"/>
    </location>
</feature>
<keyword evidence="3" id="KW-0677">Repeat</keyword>
<keyword evidence="5" id="KW-0238">DNA-binding</keyword>
<dbReference type="Gene3D" id="2.130.10.10">
    <property type="entry name" value="YVTN repeat-like/Quinoprotein amine dehydrogenase"/>
    <property type="match status" value="1"/>
</dbReference>
<evidence type="ECO:0000256" key="7">
    <source>
        <dbReference type="SAM" id="MobiDB-lite"/>
    </source>
</evidence>
<keyword evidence="9" id="KW-1185">Reference proteome</keyword>
<dbReference type="PANTHER" id="PTHR14773:SF0">
    <property type="entry name" value="WD REPEAT-CONTAINING PROTEIN 76"/>
    <property type="match status" value="1"/>
</dbReference>
<protein>
    <submittedName>
        <fullName evidence="8">WD repeat-containing protein 76</fullName>
    </submittedName>
</protein>
<accession>W9RDF0</accession>
<evidence type="ECO:0000256" key="2">
    <source>
        <dbReference type="ARBA" id="ARBA00022574"/>
    </source>
</evidence>
<evidence type="ECO:0000313" key="9">
    <source>
        <dbReference type="Proteomes" id="UP000030645"/>
    </source>
</evidence>
<evidence type="ECO:0000313" key="8">
    <source>
        <dbReference type="EMBL" id="EXB51697.1"/>
    </source>
</evidence>
<comment type="similarity">
    <text evidence="1">Belongs to the WD repeat DDB2/WDR76 family.</text>
</comment>
<evidence type="ECO:0000256" key="3">
    <source>
        <dbReference type="ARBA" id="ARBA00022737"/>
    </source>
</evidence>
<dbReference type="InterPro" id="IPR001680">
    <property type="entry name" value="WD40_rpt"/>
</dbReference>
<dbReference type="eggNOG" id="KOG4328">
    <property type="taxonomic scope" value="Eukaryota"/>
</dbReference>
<dbReference type="InterPro" id="IPR050853">
    <property type="entry name" value="WD_repeat_DNA-damage-binding"/>
</dbReference>
<organism evidence="8 9">
    <name type="scientific">Morus notabilis</name>
    <dbReference type="NCBI Taxonomy" id="981085"/>
    <lineage>
        <taxon>Eukaryota</taxon>
        <taxon>Viridiplantae</taxon>
        <taxon>Streptophyta</taxon>
        <taxon>Embryophyta</taxon>
        <taxon>Tracheophyta</taxon>
        <taxon>Spermatophyta</taxon>
        <taxon>Magnoliopsida</taxon>
        <taxon>eudicotyledons</taxon>
        <taxon>Gunneridae</taxon>
        <taxon>Pentapetalae</taxon>
        <taxon>rosids</taxon>
        <taxon>fabids</taxon>
        <taxon>Rosales</taxon>
        <taxon>Moraceae</taxon>
        <taxon>Moreae</taxon>
        <taxon>Morus</taxon>
    </lineage>
</organism>
<dbReference type="InterPro" id="IPR015943">
    <property type="entry name" value="WD40/YVTN_repeat-like_dom_sf"/>
</dbReference>
<sequence length="618" mass="68210">MAASSKLTEYERKRLENICRNGELMASLKLHSMATQLSASTKRQKDETTKSSKVSSQKKPKTDQTPIVVRRSLRTRGMPPDSEGLPSDLLDSPLKNRRSKSSSPTKPSPRKLGPLSMREAYIGEGSHRTLLETLKRVEKESEVNESLGAKIGGVRICKGEILSDSVKKEEDNEVGGSFDLCSKVIPENIRARFGGDRVCKVDNLSDLVKKEDNEVGFSSDLFPKSNSENIGEKFRGDRVCKGEILTASVKKDSEVGGCFDVHSMNSNAENVGAKSGGVRICKDENLSDSIKKEENEVGGYFDFYSMTLNPRNIARILPDRIMHARFFPCASSRVIVAGNKLGDVGFWNLDPQRDDEETEDGIYTYHSHSGPVSGISIHQHCLSKVSTSCYDGFVRLMDAEKEVFNLIYSSEYSIFSLSQRSNDPKCLYFGEACGLLNIWDERMGKCSTQSVLHADRINSIDFNSGNPNILATSSSDGNVCIWDLRSIDANKTKALKTISHKRSVHSAYFSPSGKCLATTRAIWGWDDSYVFIGNMKRGVDVISPSQSRTIFTLQSPHLSAIPCRFDAHPYNVGMLAGATGGGQLGLKLSKTVCVDDCHNRLTGRHPRGTFILAFYSPT</sequence>
<keyword evidence="2 6" id="KW-0853">WD repeat</keyword>
<name>W9RDF0_9ROSA</name>
<dbReference type="STRING" id="981085.W9RDF0"/>
<evidence type="ECO:0000256" key="4">
    <source>
        <dbReference type="ARBA" id="ARBA00022763"/>
    </source>
</evidence>
<dbReference type="GO" id="GO:0006974">
    <property type="term" value="P:DNA damage response"/>
    <property type="evidence" value="ECO:0007669"/>
    <property type="project" value="UniProtKB-KW"/>
</dbReference>
<dbReference type="PROSITE" id="PS50082">
    <property type="entry name" value="WD_REPEATS_2"/>
    <property type="match status" value="1"/>
</dbReference>
<dbReference type="InterPro" id="IPR019775">
    <property type="entry name" value="WD40_repeat_CS"/>
</dbReference>
<dbReference type="Pfam" id="PF00400">
    <property type="entry name" value="WD40"/>
    <property type="match status" value="1"/>
</dbReference>
<dbReference type="GO" id="GO:2000001">
    <property type="term" value="P:regulation of DNA damage checkpoint"/>
    <property type="evidence" value="ECO:0007669"/>
    <property type="project" value="TreeGrafter"/>
</dbReference>
<dbReference type="AlphaFoldDB" id="W9RDF0"/>
<reference evidence="9" key="1">
    <citation type="submission" date="2013-01" db="EMBL/GenBank/DDBJ databases">
        <title>Draft Genome Sequence of a Mulberry Tree, Morus notabilis C.K. Schneid.</title>
        <authorList>
            <person name="He N."/>
            <person name="Zhao S."/>
        </authorList>
    </citation>
    <scope>NUCLEOTIDE SEQUENCE</scope>
</reference>
<evidence type="ECO:0000256" key="6">
    <source>
        <dbReference type="PROSITE-ProRule" id="PRU00221"/>
    </source>
</evidence>
<dbReference type="Proteomes" id="UP000030645">
    <property type="component" value="Unassembled WGS sequence"/>
</dbReference>
<dbReference type="GO" id="GO:0003677">
    <property type="term" value="F:DNA binding"/>
    <property type="evidence" value="ECO:0007669"/>
    <property type="project" value="UniProtKB-KW"/>
</dbReference>
<dbReference type="SUPFAM" id="SSF50978">
    <property type="entry name" value="WD40 repeat-like"/>
    <property type="match status" value="1"/>
</dbReference>
<dbReference type="PROSITE" id="PS50294">
    <property type="entry name" value="WD_REPEATS_REGION"/>
    <property type="match status" value="1"/>
</dbReference>
<dbReference type="PANTHER" id="PTHR14773">
    <property type="entry name" value="WD REPEAT-CONTAINING PROTEIN 76"/>
    <property type="match status" value="1"/>
</dbReference>
<dbReference type="EMBL" id="KE344051">
    <property type="protein sequence ID" value="EXB51697.1"/>
    <property type="molecule type" value="Genomic_DNA"/>
</dbReference>
<gene>
    <name evidence="8" type="ORF">L484_018927</name>
</gene>
<keyword evidence="4" id="KW-0227">DNA damage</keyword>
<feature type="repeat" description="WD" evidence="6">
    <location>
        <begin position="450"/>
        <end position="492"/>
    </location>
</feature>
<evidence type="ECO:0000256" key="5">
    <source>
        <dbReference type="ARBA" id="ARBA00023125"/>
    </source>
</evidence>
<dbReference type="PROSITE" id="PS00678">
    <property type="entry name" value="WD_REPEATS_1"/>
    <property type="match status" value="1"/>
</dbReference>
<evidence type="ECO:0000256" key="1">
    <source>
        <dbReference type="ARBA" id="ARBA00005434"/>
    </source>
</evidence>
<dbReference type="SMART" id="SM00320">
    <property type="entry name" value="WD40"/>
    <property type="match status" value="4"/>
</dbReference>